<dbReference type="InterPro" id="IPR017974">
    <property type="entry name" value="Claudin_CS"/>
</dbReference>
<dbReference type="PROSITE" id="PS51257">
    <property type="entry name" value="PROKAR_LIPOPROTEIN"/>
    <property type="match status" value="1"/>
</dbReference>
<protein>
    <recommendedName>
        <fullName evidence="8">Claudin</fullName>
    </recommendedName>
</protein>
<comment type="similarity">
    <text evidence="1 8">Belongs to the claudin family.</text>
</comment>
<keyword evidence="5 8" id="KW-0965">Cell junction</keyword>
<evidence type="ECO:0000313" key="10">
    <source>
        <dbReference type="Proteomes" id="UP000694621"/>
    </source>
</evidence>
<dbReference type="Ensembl" id="ENSAMXT00005022029.1">
    <property type="protein sequence ID" value="ENSAMXP00005019932.1"/>
    <property type="gene ID" value="ENSAMXG00005010339.1"/>
</dbReference>
<dbReference type="InterPro" id="IPR006187">
    <property type="entry name" value="Claudin"/>
</dbReference>
<organism evidence="9 10">
    <name type="scientific">Astyanax mexicanus</name>
    <name type="common">Blind cave fish</name>
    <name type="synonym">Astyanax fasciatus mexicanus</name>
    <dbReference type="NCBI Taxonomy" id="7994"/>
    <lineage>
        <taxon>Eukaryota</taxon>
        <taxon>Metazoa</taxon>
        <taxon>Chordata</taxon>
        <taxon>Craniata</taxon>
        <taxon>Vertebrata</taxon>
        <taxon>Euteleostomi</taxon>
        <taxon>Actinopterygii</taxon>
        <taxon>Neopterygii</taxon>
        <taxon>Teleostei</taxon>
        <taxon>Ostariophysi</taxon>
        <taxon>Characiformes</taxon>
        <taxon>Characoidei</taxon>
        <taxon>Acestrorhamphidae</taxon>
        <taxon>Acestrorhamphinae</taxon>
        <taxon>Astyanax</taxon>
    </lineage>
</organism>
<evidence type="ECO:0000256" key="4">
    <source>
        <dbReference type="ARBA" id="ARBA00022692"/>
    </source>
</evidence>
<dbReference type="GO" id="GO:0005923">
    <property type="term" value="C:bicellular tight junction"/>
    <property type="evidence" value="ECO:0007669"/>
    <property type="project" value="UniProtKB-SubCell"/>
</dbReference>
<sequence>MRGAVEVCGLIVSLAVGFLGCVTAFISLHSHWKESSDFGNVIVTSNIFENLWMSCAEDSTGIYDCWYFQSLLAMSGKTHLLSHISY</sequence>
<comment type="function">
    <text evidence="8">Claudins function as major constituents of the tight junction complexes that regulate the permeability of epithelia.</text>
</comment>
<accession>A0A8B9JDF9</accession>
<evidence type="ECO:0000256" key="6">
    <source>
        <dbReference type="ARBA" id="ARBA00022989"/>
    </source>
</evidence>
<keyword evidence="3 8" id="KW-1003">Cell membrane</keyword>
<dbReference type="Gene3D" id="1.20.140.150">
    <property type="match status" value="1"/>
</dbReference>
<evidence type="ECO:0000256" key="2">
    <source>
        <dbReference type="ARBA" id="ARBA00022427"/>
    </source>
</evidence>
<keyword evidence="7" id="KW-0472">Membrane</keyword>
<evidence type="ECO:0000256" key="8">
    <source>
        <dbReference type="RuleBase" id="RU060637"/>
    </source>
</evidence>
<name>A0A8B9JDF9_ASTMX</name>
<dbReference type="Proteomes" id="UP000694621">
    <property type="component" value="Unplaced"/>
</dbReference>
<proteinExistence type="inferred from homology"/>
<evidence type="ECO:0000256" key="7">
    <source>
        <dbReference type="ARBA" id="ARBA00023136"/>
    </source>
</evidence>
<evidence type="ECO:0000313" key="9">
    <source>
        <dbReference type="Ensembl" id="ENSAMXP00005019932.1"/>
    </source>
</evidence>
<keyword evidence="6" id="KW-1133">Transmembrane helix</keyword>
<dbReference type="PROSITE" id="PS01346">
    <property type="entry name" value="CLAUDIN"/>
    <property type="match status" value="1"/>
</dbReference>
<dbReference type="GO" id="GO:0005886">
    <property type="term" value="C:plasma membrane"/>
    <property type="evidence" value="ECO:0007669"/>
    <property type="project" value="UniProtKB-SubCell"/>
</dbReference>
<reference evidence="9" key="1">
    <citation type="submission" date="2025-08" db="UniProtKB">
        <authorList>
            <consortium name="Ensembl"/>
        </authorList>
    </citation>
    <scope>IDENTIFICATION</scope>
</reference>
<evidence type="ECO:0000256" key="5">
    <source>
        <dbReference type="ARBA" id="ARBA00022949"/>
    </source>
</evidence>
<evidence type="ECO:0000256" key="3">
    <source>
        <dbReference type="ARBA" id="ARBA00022475"/>
    </source>
</evidence>
<keyword evidence="2 8" id="KW-0796">Tight junction</keyword>
<dbReference type="PANTHER" id="PTHR12002">
    <property type="entry name" value="CLAUDIN"/>
    <property type="match status" value="1"/>
</dbReference>
<comment type="subcellular location">
    <subcellularLocation>
        <location evidence="8">Cell junction</location>
        <location evidence="8">Tight junction</location>
    </subcellularLocation>
    <subcellularLocation>
        <location evidence="8">Cell membrane</location>
        <topology evidence="8">Multi-pass membrane protein</topology>
    </subcellularLocation>
</comment>
<evidence type="ECO:0000256" key="1">
    <source>
        <dbReference type="ARBA" id="ARBA00008295"/>
    </source>
</evidence>
<keyword evidence="4" id="KW-0812">Transmembrane</keyword>
<dbReference type="GO" id="GO:0005198">
    <property type="term" value="F:structural molecule activity"/>
    <property type="evidence" value="ECO:0007669"/>
    <property type="project" value="InterPro"/>
</dbReference>
<dbReference type="AlphaFoldDB" id="A0A8B9JDF9"/>